<dbReference type="Gene3D" id="3.30.2090.10">
    <property type="entry name" value="Multidrug efflux transporter AcrB TolC docking domain, DN and DC subdomains"/>
    <property type="match status" value="2"/>
</dbReference>
<proteinExistence type="predicted"/>
<dbReference type="PANTHER" id="PTHR32063:SF0">
    <property type="entry name" value="SWARMING MOTILITY PROTEIN SWRC"/>
    <property type="match status" value="1"/>
</dbReference>
<dbReference type="Gene3D" id="1.20.1640.10">
    <property type="entry name" value="Multidrug efflux transporter AcrB transmembrane domain"/>
    <property type="match status" value="2"/>
</dbReference>
<feature type="transmembrane region" description="Helical" evidence="2">
    <location>
        <begin position="428"/>
        <end position="448"/>
    </location>
</feature>
<dbReference type="Gene3D" id="3.30.70.1440">
    <property type="entry name" value="Multidrug efflux transporter AcrB pore domain"/>
    <property type="match status" value="1"/>
</dbReference>
<organism evidence="4 5">
    <name type="scientific">Arthrobacter sedimenti</name>
    <dbReference type="NCBI Taxonomy" id="2694931"/>
    <lineage>
        <taxon>Bacteria</taxon>
        <taxon>Bacillati</taxon>
        <taxon>Actinomycetota</taxon>
        <taxon>Actinomycetes</taxon>
        <taxon>Micrococcales</taxon>
        <taxon>Micrococcaceae</taxon>
        <taxon>Arthrobacter</taxon>
    </lineage>
</organism>
<dbReference type="PRINTS" id="PR00702">
    <property type="entry name" value="ACRIFLAVINRP"/>
</dbReference>
<dbReference type="SUPFAM" id="SSF82714">
    <property type="entry name" value="Multidrug efflux transporter AcrB TolC docking domain, DN and DC subdomains"/>
    <property type="match status" value="1"/>
</dbReference>
<feature type="region of interest" description="Disordered" evidence="1">
    <location>
        <begin position="1041"/>
        <end position="1078"/>
    </location>
</feature>
<sequence>MFRLAHLSLANRALIALITVFASVFGVITMSSLKQELIPSIEFPQITVLSSMPGASPEVVDKQVSGPLEKALNGVEGLESTSSTSRTGVSQITMVFTYGSNLDRARNQIDRAISNAKRTLPSDVQPQAIAGSISDFPIVFLAVSSDKPLSDLNADLQRLTVPRLQKIDGVRSADVTGGASQHIEILPRADAMAAAGTGLTAIRDALSNNGALVPAGTLQDQGKTLSLQIGSPVDSLDAIKALPLAGAKNGATIGSVADVSIKDDERTSITRTNGAETLAVSVTKKPEGDTVAISHAVRDSLNELEAELGSNAKFTPVFDQAPFIEKSIKDLTTEGLLGLGFAVAVILLFLMSARSTLVTAVSIPLSLLITFIGLSGTGYSLNILTLGALTIAIGRVVDDSIVVIENIKRHLSYGEEKSTAILTAIREVAGAITASTLTTVAVFLPIAFVGELAGELFRPFALTVTMALLASLLVSLTIVPVLAYWFLKNPKAGGAPAGSADARRIAEEAKAKAHDAEQRSRLQRGYLPILRSTQKHPVITLVAAVLVLGATGAMTPLLATNLLGNSGQNSLTVRQVLPAGTSLADTSAAAIRLEEVLRGIDGIKDVQVTSGNAQAGFAALTSTGSSNSTFTVVTDEKADQERLQDTVRSELAKVPDAGKVSVGTQQGGFGTSSTVDITLKAATSADLKAASDTMVSSMTGVPGTSEVESNLAASHPVVQVKVDRAKATAAGLNEEQVAGVLASTISPIPAGTVRIDTNDFPVRIGQGTKFTSIDAVRNIPLPAGGRPVTLGSIASVEQVDVPVSITASNGERTAKVSITPSGSNLGAVNSEVQKRLADVQLPPGVTATIGGATTQQAESFRQLGLALLAAIAIVYVIMVATFKSLIQPLILLVSVPFAATGAVALLLLTGVPLGLPSLIGMLMLVGIVVTNAIVLIDLINQYRQPRDGRPGMNVADAITNGARQRLRPILMTALATVFALTPMALGLTGGGGFISQPLAVVVIGGLVSSTALTLILVPVLYRLVEGRREKKALLRDLQARPEAGVKTGPGSDVDAEFRDWTTGQVPKVSGRRAAPGAE</sequence>
<dbReference type="InterPro" id="IPR000731">
    <property type="entry name" value="SSD"/>
</dbReference>
<dbReference type="PROSITE" id="PS50156">
    <property type="entry name" value="SSD"/>
    <property type="match status" value="1"/>
</dbReference>
<evidence type="ECO:0000313" key="4">
    <source>
        <dbReference type="EMBL" id="MFC4394541.1"/>
    </source>
</evidence>
<dbReference type="EMBL" id="JBHSDQ010000001">
    <property type="protein sequence ID" value="MFC4394541.1"/>
    <property type="molecule type" value="Genomic_DNA"/>
</dbReference>
<dbReference type="Gene3D" id="3.30.70.1430">
    <property type="entry name" value="Multidrug efflux transporter AcrB pore domain"/>
    <property type="match status" value="2"/>
</dbReference>
<dbReference type="PANTHER" id="PTHR32063">
    <property type="match status" value="1"/>
</dbReference>
<dbReference type="Proteomes" id="UP001595778">
    <property type="component" value="Unassembled WGS sequence"/>
</dbReference>
<dbReference type="SUPFAM" id="SSF82693">
    <property type="entry name" value="Multidrug efflux transporter AcrB pore domain, PN1, PN2, PC1 and PC2 subdomains"/>
    <property type="match status" value="2"/>
</dbReference>
<feature type="transmembrane region" description="Helical" evidence="2">
    <location>
        <begin position="863"/>
        <end position="882"/>
    </location>
</feature>
<feature type="transmembrane region" description="Helical" evidence="2">
    <location>
        <begin position="917"/>
        <end position="939"/>
    </location>
</feature>
<feature type="domain" description="SSD" evidence="3">
    <location>
        <begin position="368"/>
        <end position="485"/>
    </location>
</feature>
<accession>A0ABV8WH11</accession>
<dbReference type="Pfam" id="PF00873">
    <property type="entry name" value="ACR_tran"/>
    <property type="match status" value="1"/>
</dbReference>
<evidence type="ECO:0000313" key="5">
    <source>
        <dbReference type="Proteomes" id="UP001595778"/>
    </source>
</evidence>
<feature type="transmembrane region" description="Helical" evidence="2">
    <location>
        <begin position="460"/>
        <end position="487"/>
    </location>
</feature>
<name>A0ABV8WH11_9MICC</name>
<dbReference type="InterPro" id="IPR027463">
    <property type="entry name" value="AcrB_DN_DC_subdom"/>
</dbReference>
<evidence type="ECO:0000256" key="2">
    <source>
        <dbReference type="SAM" id="Phobius"/>
    </source>
</evidence>
<feature type="transmembrane region" description="Helical" evidence="2">
    <location>
        <begin position="331"/>
        <end position="350"/>
    </location>
</feature>
<comment type="caution">
    <text evidence="4">The sequence shown here is derived from an EMBL/GenBank/DDBJ whole genome shotgun (WGS) entry which is preliminary data.</text>
</comment>
<gene>
    <name evidence="4" type="ORF">ACFO0G_00425</name>
</gene>
<keyword evidence="2" id="KW-0472">Membrane</keyword>
<dbReference type="RefSeq" id="WP_376976034.1">
    <property type="nucleotide sequence ID" value="NZ_JBHSDQ010000001.1"/>
</dbReference>
<feature type="transmembrane region" description="Helical" evidence="2">
    <location>
        <begin position="1000"/>
        <end position="1021"/>
    </location>
</feature>
<dbReference type="SUPFAM" id="SSF82866">
    <property type="entry name" value="Multidrug efflux transporter AcrB transmembrane domain"/>
    <property type="match status" value="2"/>
</dbReference>
<keyword evidence="2" id="KW-0812">Transmembrane</keyword>
<reference evidence="5" key="1">
    <citation type="journal article" date="2019" name="Int. J. Syst. Evol. Microbiol.">
        <title>The Global Catalogue of Microorganisms (GCM) 10K type strain sequencing project: providing services to taxonomists for standard genome sequencing and annotation.</title>
        <authorList>
            <consortium name="The Broad Institute Genomics Platform"/>
            <consortium name="The Broad Institute Genome Sequencing Center for Infectious Disease"/>
            <person name="Wu L."/>
            <person name="Ma J."/>
        </authorList>
    </citation>
    <scope>NUCLEOTIDE SEQUENCE [LARGE SCALE GENOMIC DNA]</scope>
    <source>
        <strain evidence="5">PJ61</strain>
    </source>
</reference>
<feature type="transmembrane region" description="Helical" evidence="2">
    <location>
        <begin position="889"/>
        <end position="911"/>
    </location>
</feature>
<feature type="transmembrane region" description="Helical" evidence="2">
    <location>
        <begin position="538"/>
        <end position="559"/>
    </location>
</feature>
<feature type="transmembrane region" description="Helical" evidence="2">
    <location>
        <begin position="969"/>
        <end position="994"/>
    </location>
</feature>
<keyword evidence="5" id="KW-1185">Reference proteome</keyword>
<dbReference type="Gene3D" id="3.30.70.1320">
    <property type="entry name" value="Multidrug efflux transporter AcrB pore domain like"/>
    <property type="match status" value="1"/>
</dbReference>
<evidence type="ECO:0000256" key="1">
    <source>
        <dbReference type="SAM" id="MobiDB-lite"/>
    </source>
</evidence>
<evidence type="ECO:0000259" key="3">
    <source>
        <dbReference type="PROSITE" id="PS50156"/>
    </source>
</evidence>
<keyword evidence="2" id="KW-1133">Transmembrane helix</keyword>
<dbReference type="InterPro" id="IPR001036">
    <property type="entry name" value="Acrflvin-R"/>
</dbReference>
<protein>
    <submittedName>
        <fullName evidence="4">Efflux RND transporter permease subunit</fullName>
    </submittedName>
</protein>